<comment type="caution">
    <text evidence="7">The sequence shown here is derived from an EMBL/GenBank/DDBJ whole genome shotgun (WGS) entry which is preliminary data.</text>
</comment>
<dbReference type="Gene3D" id="2.60.40.760">
    <property type="entry name" value="Expansin, cellulose-binding-like domain"/>
    <property type="match status" value="1"/>
</dbReference>
<dbReference type="Pfam" id="PF01357">
    <property type="entry name" value="Expansin_C"/>
    <property type="match status" value="1"/>
</dbReference>
<dbReference type="PROSITE" id="PS50842">
    <property type="entry name" value="EXPANSIN_EG45"/>
    <property type="match status" value="1"/>
</dbReference>
<proteinExistence type="inferred from homology"/>
<keyword evidence="2" id="KW-0964">Secreted</keyword>
<dbReference type="PROSITE" id="PS50843">
    <property type="entry name" value="EXPANSIN_CBD"/>
    <property type="match status" value="1"/>
</dbReference>
<protein>
    <submittedName>
        <fullName evidence="7">Uncharacterized protein</fullName>
    </submittedName>
</protein>
<keyword evidence="4" id="KW-0472">Membrane</keyword>
<feature type="domain" description="Expansin-like CBD" evidence="6">
    <location>
        <begin position="196"/>
        <end position="279"/>
    </location>
</feature>
<accession>A0A9D5B5Y4</accession>
<evidence type="ECO:0000256" key="3">
    <source>
        <dbReference type="RuleBase" id="RU003460"/>
    </source>
</evidence>
<dbReference type="PRINTS" id="PR00829">
    <property type="entry name" value="LOLP1ALLERGN"/>
</dbReference>
<dbReference type="InterPro" id="IPR036749">
    <property type="entry name" value="Expansin_CBD_sf"/>
</dbReference>
<reference evidence="7 8" key="1">
    <citation type="journal article" date="2022" name="Nat. Genet.">
        <title>Improved pea reference genome and pan-genome highlight genomic features and evolutionary characteristics.</title>
        <authorList>
            <person name="Yang T."/>
            <person name="Liu R."/>
            <person name="Luo Y."/>
            <person name="Hu S."/>
            <person name="Wang D."/>
            <person name="Wang C."/>
            <person name="Pandey M.K."/>
            <person name="Ge S."/>
            <person name="Xu Q."/>
            <person name="Li N."/>
            <person name="Li G."/>
            <person name="Huang Y."/>
            <person name="Saxena R.K."/>
            <person name="Ji Y."/>
            <person name="Li M."/>
            <person name="Yan X."/>
            <person name="He Y."/>
            <person name="Liu Y."/>
            <person name="Wang X."/>
            <person name="Xiang C."/>
            <person name="Varshney R.K."/>
            <person name="Ding H."/>
            <person name="Gao S."/>
            <person name="Zong X."/>
        </authorList>
    </citation>
    <scope>NUCLEOTIDE SEQUENCE [LARGE SCALE GENOMIC DNA]</scope>
    <source>
        <strain evidence="7 8">cv. Zhongwan 6</strain>
    </source>
</reference>
<evidence type="ECO:0000259" key="6">
    <source>
        <dbReference type="PROSITE" id="PS50843"/>
    </source>
</evidence>
<dbReference type="SUPFAM" id="SSF49590">
    <property type="entry name" value="PHL pollen allergen"/>
    <property type="match status" value="1"/>
</dbReference>
<dbReference type="InterPro" id="IPR007118">
    <property type="entry name" value="Expan_Lol_pI"/>
</dbReference>
<dbReference type="InterPro" id="IPR005795">
    <property type="entry name" value="LolPI"/>
</dbReference>
<name>A0A9D5B5Y4_PEA</name>
<dbReference type="InterPro" id="IPR036908">
    <property type="entry name" value="RlpA-like_sf"/>
</dbReference>
<dbReference type="SMART" id="SM00837">
    <property type="entry name" value="DPBB_1"/>
    <property type="match status" value="1"/>
</dbReference>
<evidence type="ECO:0000256" key="2">
    <source>
        <dbReference type="ARBA" id="ARBA00022525"/>
    </source>
</evidence>
<evidence type="ECO:0000313" key="8">
    <source>
        <dbReference type="Proteomes" id="UP001058974"/>
    </source>
</evidence>
<comment type="subcellular location">
    <subcellularLocation>
        <location evidence="1">Secreted</location>
    </subcellularLocation>
</comment>
<dbReference type="InterPro" id="IPR007117">
    <property type="entry name" value="Expansin_CBD"/>
</dbReference>
<dbReference type="SUPFAM" id="SSF50685">
    <property type="entry name" value="Barwin-like endoglucanases"/>
    <property type="match status" value="1"/>
</dbReference>
<organism evidence="7 8">
    <name type="scientific">Pisum sativum</name>
    <name type="common">Garden pea</name>
    <name type="synonym">Lathyrus oleraceus</name>
    <dbReference type="NCBI Taxonomy" id="3888"/>
    <lineage>
        <taxon>Eukaryota</taxon>
        <taxon>Viridiplantae</taxon>
        <taxon>Streptophyta</taxon>
        <taxon>Embryophyta</taxon>
        <taxon>Tracheophyta</taxon>
        <taxon>Spermatophyta</taxon>
        <taxon>Magnoliopsida</taxon>
        <taxon>eudicotyledons</taxon>
        <taxon>Gunneridae</taxon>
        <taxon>Pentapetalae</taxon>
        <taxon>rosids</taxon>
        <taxon>fabids</taxon>
        <taxon>Fabales</taxon>
        <taxon>Fabaceae</taxon>
        <taxon>Papilionoideae</taxon>
        <taxon>50 kb inversion clade</taxon>
        <taxon>NPAAA clade</taxon>
        <taxon>Hologalegina</taxon>
        <taxon>IRL clade</taxon>
        <taxon>Fabeae</taxon>
        <taxon>Lathyrus</taxon>
    </lineage>
</organism>
<evidence type="ECO:0000256" key="4">
    <source>
        <dbReference type="SAM" id="Phobius"/>
    </source>
</evidence>
<dbReference type="GO" id="GO:0005576">
    <property type="term" value="C:extracellular region"/>
    <property type="evidence" value="ECO:0007669"/>
    <property type="project" value="UniProtKB-SubCell"/>
</dbReference>
<keyword evidence="4" id="KW-0812">Transmembrane</keyword>
<evidence type="ECO:0000256" key="1">
    <source>
        <dbReference type="ARBA" id="ARBA00004613"/>
    </source>
</evidence>
<dbReference type="Proteomes" id="UP001058974">
    <property type="component" value="Chromosome 3"/>
</dbReference>
<comment type="similarity">
    <text evidence="3">Belongs to the expansin family.</text>
</comment>
<keyword evidence="8" id="KW-1185">Reference proteome</keyword>
<dbReference type="CDD" id="cd22275">
    <property type="entry name" value="DPBB_EXPB_N"/>
    <property type="match status" value="1"/>
</dbReference>
<dbReference type="Gramene" id="Psat03G0494600-T1">
    <property type="protein sequence ID" value="KAI5430554.1"/>
    <property type="gene ID" value="KIW84_034946"/>
</dbReference>
<dbReference type="Pfam" id="PF03330">
    <property type="entry name" value="DPBB_1"/>
    <property type="match status" value="1"/>
</dbReference>
<dbReference type="AlphaFoldDB" id="A0A9D5B5Y4"/>
<dbReference type="PANTHER" id="PTHR31692">
    <property type="entry name" value="EXPANSIN-B3"/>
    <property type="match status" value="1"/>
</dbReference>
<gene>
    <name evidence="7" type="ORF">KIW84_034946</name>
</gene>
<dbReference type="InterPro" id="IPR009009">
    <property type="entry name" value="RlpA-like_DPBB"/>
</dbReference>
<keyword evidence="4" id="KW-1133">Transmembrane helix</keyword>
<dbReference type="EMBL" id="JAMSHJ010000003">
    <property type="protein sequence ID" value="KAI5430554.1"/>
    <property type="molecule type" value="Genomic_DNA"/>
</dbReference>
<dbReference type="InterPro" id="IPR007112">
    <property type="entry name" value="Expansin/allergen_DPBB_dom"/>
</dbReference>
<dbReference type="PRINTS" id="PR01225">
    <property type="entry name" value="EXPANSNFAMLY"/>
</dbReference>
<dbReference type="PANTHER" id="PTHR31692:SF129">
    <property type="entry name" value="EXPANSIN-LIKE PROTEIN B1"/>
    <property type="match status" value="1"/>
</dbReference>
<dbReference type="GO" id="GO:0009653">
    <property type="term" value="P:anatomical structure morphogenesis"/>
    <property type="evidence" value="ECO:0007669"/>
    <property type="project" value="UniProtKB-ARBA"/>
</dbReference>
<dbReference type="Gene3D" id="2.40.40.10">
    <property type="entry name" value="RlpA-like domain"/>
    <property type="match status" value="1"/>
</dbReference>
<evidence type="ECO:0000313" key="7">
    <source>
        <dbReference type="EMBL" id="KAI5430554.1"/>
    </source>
</evidence>
<feature type="domain" description="Expansin-like EG45" evidence="5">
    <location>
        <begin position="78"/>
        <end position="183"/>
    </location>
</feature>
<evidence type="ECO:0000259" key="5">
    <source>
        <dbReference type="PROSITE" id="PS50842"/>
    </source>
</evidence>
<sequence>MNTYKEHNSCENMTFTLGHAFSRILIFVGSLSILLSTRSSCFKPKKLVTITSNFSSDLDSSSSLATWYGPSEGDGSEGGACGYGKAVGLPPINSMISAGSPFIFQEGKGCGSCYQIKCTGNSACSGNPVTVVITDLCPECSHYFDLSGKAFSSMAISSQVDKLRTAGKVAVEYQRVACNYPGVPITFRVDPGSNQQYFAIVIEYEDGDGDLKTVELKEGLGSANWEAMQRSWGAVWKLDKGASLRAPFSIRLTTIESGKIFVANNVIPVGWKPGQIFRAVGNFN</sequence>
<feature type="transmembrane region" description="Helical" evidence="4">
    <location>
        <begin position="20"/>
        <end position="37"/>
    </location>
</feature>